<gene>
    <name evidence="2" type="ORF">CDAR_72371</name>
</gene>
<proteinExistence type="predicted"/>
<dbReference type="AlphaFoldDB" id="A0AAV4MKJ6"/>
<dbReference type="EMBL" id="BPLQ01000562">
    <property type="protein sequence ID" value="GIX72848.1"/>
    <property type="molecule type" value="Genomic_DNA"/>
</dbReference>
<keyword evidence="3" id="KW-1185">Reference proteome</keyword>
<comment type="caution">
    <text evidence="2">The sequence shown here is derived from an EMBL/GenBank/DDBJ whole genome shotgun (WGS) entry which is preliminary data.</text>
</comment>
<dbReference type="Proteomes" id="UP001054837">
    <property type="component" value="Unassembled WGS sequence"/>
</dbReference>
<evidence type="ECO:0000313" key="3">
    <source>
        <dbReference type="Proteomes" id="UP001054837"/>
    </source>
</evidence>
<reference evidence="2 3" key="1">
    <citation type="submission" date="2021-06" db="EMBL/GenBank/DDBJ databases">
        <title>Caerostris darwini draft genome.</title>
        <authorList>
            <person name="Kono N."/>
            <person name="Arakawa K."/>
        </authorList>
    </citation>
    <scope>NUCLEOTIDE SEQUENCE [LARGE SCALE GENOMIC DNA]</scope>
</reference>
<sequence length="103" mass="11542">MKSCLSLSHRGKKATWQIVYCLWFTNGNGLALGHRNLEMQKKKNAEARNGNFSILRSPPTTRSVPQFQNRPVSGQTGCCYLQVKQPDPVVVSSPVVFLLLLRV</sequence>
<evidence type="ECO:0000313" key="2">
    <source>
        <dbReference type="EMBL" id="GIX72848.1"/>
    </source>
</evidence>
<protein>
    <submittedName>
        <fullName evidence="2">Uncharacterized protein</fullName>
    </submittedName>
</protein>
<accession>A0AAV4MKJ6</accession>
<organism evidence="2 3">
    <name type="scientific">Caerostris darwini</name>
    <dbReference type="NCBI Taxonomy" id="1538125"/>
    <lineage>
        <taxon>Eukaryota</taxon>
        <taxon>Metazoa</taxon>
        <taxon>Ecdysozoa</taxon>
        <taxon>Arthropoda</taxon>
        <taxon>Chelicerata</taxon>
        <taxon>Arachnida</taxon>
        <taxon>Araneae</taxon>
        <taxon>Araneomorphae</taxon>
        <taxon>Entelegynae</taxon>
        <taxon>Araneoidea</taxon>
        <taxon>Araneidae</taxon>
        <taxon>Caerostris</taxon>
    </lineage>
</organism>
<feature type="compositionally biased region" description="Polar residues" evidence="1">
    <location>
        <begin position="50"/>
        <end position="67"/>
    </location>
</feature>
<evidence type="ECO:0000256" key="1">
    <source>
        <dbReference type="SAM" id="MobiDB-lite"/>
    </source>
</evidence>
<feature type="region of interest" description="Disordered" evidence="1">
    <location>
        <begin position="48"/>
        <end position="67"/>
    </location>
</feature>
<name>A0AAV4MKJ6_9ARAC</name>